<name>A0AAN8Q172_PATCE</name>
<reference evidence="2 3" key="1">
    <citation type="submission" date="2024-01" db="EMBL/GenBank/DDBJ databases">
        <title>The genome of the rayed Mediterranean limpet Patella caerulea (Linnaeus, 1758).</title>
        <authorList>
            <person name="Anh-Thu Weber A."/>
            <person name="Halstead-Nussloch G."/>
        </authorList>
    </citation>
    <scope>NUCLEOTIDE SEQUENCE [LARGE SCALE GENOMIC DNA]</scope>
    <source>
        <strain evidence="2">AATW-2023a</strain>
        <tissue evidence="2">Whole specimen</tissue>
    </source>
</reference>
<evidence type="ECO:0000313" key="3">
    <source>
        <dbReference type="Proteomes" id="UP001347796"/>
    </source>
</evidence>
<sequence length="663" mass="73985">MPESAVKGRRGEKALEDLPEPYDFSKILLTAITRTSPTCKCVLCEIARENTVSVGHRPSNPFPLGRPKGVKEPQLPSPRPVRVCQRCFQPVGRGIAHPRPCTANDARENLSVVVKNVPVASEIIASDLIRDKASTSDGSTVKIGTRGTDLTIRKPGPQATCSKAMFPDTPIPTDELIKMQTTLDMSLNQTECLAFFRRTWKGRKVLEPGVMEKLRERDRELDEYYSTATLNMDSAFKDETGKVTRSVVYCNDLVGLVGHVMESRGVIGDHMIKIGIDCGGSFLKFCLNVVSCEGEGAGSLPCKRAKYQDGAFAKNFVDSGVKKLIIIAIVEHVKETYDNLTSVLELVELDKVDFVAAFDLKLANAFLGLGTHSSTCPCPWCELPKSEFGNHDRIINLRTLGAIRRNALEYQAAAVAHKDKRALSSAAFKSCEHTPLTKSLPDDVLVMDILPVMELHVMLGITNRLYNQVDQFESSRGTSIAKEWSDQLSLRRPHMHGGEFNGQQCVKLLENTSCLEQLMTENNLGEEGHRVIFALQSFNDVRKKCFGKVLHADYKESISAFEQSYINIGIPITSKCHAVFDHVGQFLETQKELFDQNQSRLPATERQSFNRGLGFWSEQASESVHSDFSQLWESGGYKRDMRHPEYDKKKLLKCVVTYCSRHT</sequence>
<proteinExistence type="predicted"/>
<comment type="caution">
    <text evidence="2">The sequence shown here is derived from an EMBL/GenBank/DDBJ whole genome shotgun (WGS) entry which is preliminary data.</text>
</comment>
<dbReference type="EMBL" id="JAZGQO010000002">
    <property type="protein sequence ID" value="KAK6192274.1"/>
    <property type="molecule type" value="Genomic_DNA"/>
</dbReference>
<dbReference type="Proteomes" id="UP001347796">
    <property type="component" value="Unassembled WGS sequence"/>
</dbReference>
<protein>
    <submittedName>
        <fullName evidence="2">Uncharacterized protein</fullName>
    </submittedName>
</protein>
<dbReference type="AlphaFoldDB" id="A0AAN8Q172"/>
<evidence type="ECO:0000313" key="2">
    <source>
        <dbReference type="EMBL" id="KAK6192274.1"/>
    </source>
</evidence>
<accession>A0AAN8Q172</accession>
<keyword evidence="3" id="KW-1185">Reference proteome</keyword>
<gene>
    <name evidence="2" type="ORF">SNE40_003772</name>
</gene>
<evidence type="ECO:0000256" key="1">
    <source>
        <dbReference type="SAM" id="MobiDB-lite"/>
    </source>
</evidence>
<feature type="region of interest" description="Disordered" evidence="1">
    <location>
        <begin position="57"/>
        <end position="77"/>
    </location>
</feature>
<organism evidence="2 3">
    <name type="scientific">Patella caerulea</name>
    <name type="common">Rayed Mediterranean limpet</name>
    <dbReference type="NCBI Taxonomy" id="87958"/>
    <lineage>
        <taxon>Eukaryota</taxon>
        <taxon>Metazoa</taxon>
        <taxon>Spiralia</taxon>
        <taxon>Lophotrochozoa</taxon>
        <taxon>Mollusca</taxon>
        <taxon>Gastropoda</taxon>
        <taxon>Patellogastropoda</taxon>
        <taxon>Patelloidea</taxon>
        <taxon>Patellidae</taxon>
        <taxon>Patella</taxon>
    </lineage>
</organism>